<evidence type="ECO:0000259" key="13">
    <source>
        <dbReference type="PROSITE" id="PS51194"/>
    </source>
</evidence>
<dbReference type="PROSITE" id="PS51194">
    <property type="entry name" value="HELICASE_CTER"/>
    <property type="match status" value="1"/>
</dbReference>
<keyword evidence="3 11" id="KW-0479">Metal-binding</keyword>
<feature type="binding site" evidence="11">
    <location>
        <position position="545"/>
    </location>
    <ligand>
        <name>Zn(2+)</name>
        <dbReference type="ChEBI" id="CHEBI:29105"/>
        <label>2</label>
    </ligand>
</feature>
<feature type="binding site" evidence="11">
    <location>
        <position position="563"/>
    </location>
    <ligand>
        <name>Zn(2+)</name>
        <dbReference type="ChEBI" id="CHEBI:29105"/>
        <label>2</label>
    </ligand>
</feature>
<evidence type="ECO:0000256" key="1">
    <source>
        <dbReference type="ARBA" id="ARBA00022515"/>
    </source>
</evidence>
<feature type="binding site" evidence="11">
    <location>
        <position position="539"/>
    </location>
    <ligand>
        <name>Zn(2+)</name>
        <dbReference type="ChEBI" id="CHEBI:29105"/>
        <label>1</label>
    </ligand>
</feature>
<dbReference type="SMART" id="SM00487">
    <property type="entry name" value="DEXDc"/>
    <property type="match status" value="1"/>
</dbReference>
<dbReference type="InterPro" id="IPR041236">
    <property type="entry name" value="PriA_C"/>
</dbReference>
<keyword evidence="5 11" id="KW-0378">Hydrolase</keyword>
<dbReference type="InterPro" id="IPR027417">
    <property type="entry name" value="P-loop_NTPase"/>
</dbReference>
<keyword evidence="2 11" id="KW-0235">DNA replication</keyword>
<dbReference type="Gene3D" id="3.40.1440.60">
    <property type="entry name" value="PriA, 3(prime) DNA-binding domain"/>
    <property type="match status" value="1"/>
</dbReference>
<feature type="binding site" evidence="11">
    <location>
        <position position="536"/>
    </location>
    <ligand>
        <name>Zn(2+)</name>
        <dbReference type="ChEBI" id="CHEBI:29105"/>
        <label>1</label>
    </ligand>
</feature>
<sequence length="832" mass="94568">MSLFDTPKSPAHYADVILPVAVPKLFTYEIPPNMVGFLSVGFRVIVPFGSKITTGIINKLHQNPPKYNTKFIDNILDNEPIVSPVQIQFMRWMASYYLCTIGEVLKAVLPSGMKISSESRVQLHPDFDLETTEEPLNEREQLLLAHLSQHPHVDMKEVPKIIGVKQYAPHIKSLIEKQAIIIFEHVKEKYNPKKEKRVRLKAHWAEETALNQLFGLLEKKQKGLECVMRYLQSVNIFDHPELNNVGLEKKALVAQNVSASSIKTLVKNQIMEEFEVQVSRLGRDQIPDRSTITLTEAQEKAKAEIIEGMGSGKPVLFHGITGSGKTEIYIDLIQQALEAGTQVLLMLPEIALTTQIVDRLAHYFGEQMGIYHSKYSDQERVEVWNGVVNGQIQFVVGVRSSLLLPFDNLGLIIVDESHEISYKQHEPNPRYYAADAALILAHLHHCPIIMGSATPSFEQLFLAQEKKYHLVQLTERFGDAQLPKMQLVDISRERKKKTMVGDYSSVLINAIKETVGKGEQVIIFQNRRGYAPILICEDCGTSHQCPNCAVSLTLHQHRNELICHYCGHQDKVPMDCFACGSVKLSTQGFGTQKLEEDLQNIFPDYSIQRMDLDTTRNKNSYQVIIDDFEQQKIDILIGTQIVTKGLDFGGVTLVGVVDADRMLRFPDFRANERAYQMITQVGGRAGRRASQQGRVIIQTRQTDQDVLQKVIQQDFKGLFKQELAERLEFQYPPFRRLIKITIKNPDEQVCQQAALYLNAVLEEWIGKQRVLGAQTPYISKIRNLFLREITIKIEREGVDLKRVKSLIQQAVIETYAQKAFAKTHIISDVDPY</sequence>
<gene>
    <name evidence="11 14" type="primary">priA</name>
    <name evidence="14" type="ORF">PEPS_11860</name>
</gene>
<keyword evidence="9 11" id="KW-0238">DNA-binding</keyword>
<comment type="catalytic activity">
    <reaction evidence="11">
        <text>ATP + H2O = ADP + phosphate + H(+)</text>
        <dbReference type="Rhea" id="RHEA:13065"/>
        <dbReference type="ChEBI" id="CHEBI:15377"/>
        <dbReference type="ChEBI" id="CHEBI:15378"/>
        <dbReference type="ChEBI" id="CHEBI:30616"/>
        <dbReference type="ChEBI" id="CHEBI:43474"/>
        <dbReference type="ChEBI" id="CHEBI:456216"/>
        <dbReference type="EC" id="5.6.2.4"/>
    </reaction>
</comment>
<feature type="binding site" evidence="11">
    <location>
        <position position="548"/>
    </location>
    <ligand>
        <name>Zn(2+)</name>
        <dbReference type="ChEBI" id="CHEBI:29105"/>
        <label>2</label>
    </ligand>
</feature>
<comment type="cofactor">
    <cofactor evidence="11">
        <name>Zn(2+)</name>
        <dbReference type="ChEBI" id="CHEBI:29105"/>
    </cofactor>
    <text evidence="11">Binds 2 zinc ions per subunit.</text>
</comment>
<evidence type="ECO:0000256" key="3">
    <source>
        <dbReference type="ARBA" id="ARBA00022723"/>
    </source>
</evidence>
<organism evidence="14 15">
    <name type="scientific">Persicobacter psychrovividus</name>
    <dbReference type="NCBI Taxonomy" id="387638"/>
    <lineage>
        <taxon>Bacteria</taxon>
        <taxon>Pseudomonadati</taxon>
        <taxon>Bacteroidota</taxon>
        <taxon>Cytophagia</taxon>
        <taxon>Cytophagales</taxon>
        <taxon>Persicobacteraceae</taxon>
        <taxon>Persicobacter</taxon>
    </lineage>
</organism>
<dbReference type="InterPro" id="IPR011545">
    <property type="entry name" value="DEAD/DEAH_box_helicase_dom"/>
</dbReference>
<evidence type="ECO:0000256" key="5">
    <source>
        <dbReference type="ARBA" id="ARBA00022801"/>
    </source>
</evidence>
<dbReference type="InterPro" id="IPR001650">
    <property type="entry name" value="Helicase_C-like"/>
</dbReference>
<comment type="catalytic activity">
    <reaction evidence="11">
        <text>Couples ATP hydrolysis with the unwinding of duplex DNA by translocating in the 3'-5' direction.</text>
        <dbReference type="EC" id="5.6.2.4"/>
    </reaction>
</comment>
<accession>A0ABN6L6U3</accession>
<keyword evidence="6 11" id="KW-0347">Helicase</keyword>
<keyword evidence="15" id="KW-1185">Reference proteome</keyword>
<feature type="binding site" evidence="11">
    <location>
        <position position="576"/>
    </location>
    <ligand>
        <name>Zn(2+)</name>
        <dbReference type="ChEBI" id="CHEBI:29105"/>
        <label>1</label>
    </ligand>
</feature>
<dbReference type="SUPFAM" id="SSF52540">
    <property type="entry name" value="P-loop containing nucleoside triphosphate hydrolases"/>
    <property type="match status" value="2"/>
</dbReference>
<dbReference type="Proteomes" id="UP001354989">
    <property type="component" value="Chromosome"/>
</dbReference>
<dbReference type="RefSeq" id="WP_332920553.1">
    <property type="nucleotide sequence ID" value="NZ_AP025292.1"/>
</dbReference>
<dbReference type="Pfam" id="PF17764">
    <property type="entry name" value="PriA_3primeBD"/>
    <property type="match status" value="1"/>
</dbReference>
<reference evidence="14 15" key="1">
    <citation type="submission" date="2021-12" db="EMBL/GenBank/DDBJ databases">
        <title>Genome sequencing of bacteria with rrn-lacking chromosome and rrn-plasmid.</title>
        <authorList>
            <person name="Anda M."/>
            <person name="Iwasaki W."/>
        </authorList>
    </citation>
    <scope>NUCLEOTIDE SEQUENCE [LARGE SCALE GENOMIC DNA]</scope>
    <source>
        <strain evidence="14 15">NBRC 101262</strain>
    </source>
</reference>
<evidence type="ECO:0000256" key="8">
    <source>
        <dbReference type="ARBA" id="ARBA00022840"/>
    </source>
</evidence>
<dbReference type="SMART" id="SM00490">
    <property type="entry name" value="HELICc"/>
    <property type="match status" value="1"/>
</dbReference>
<dbReference type="Gene3D" id="3.40.50.300">
    <property type="entry name" value="P-loop containing nucleotide triphosphate hydrolases"/>
    <property type="match status" value="2"/>
</dbReference>
<evidence type="ECO:0000256" key="9">
    <source>
        <dbReference type="ARBA" id="ARBA00023125"/>
    </source>
</evidence>
<evidence type="ECO:0000256" key="7">
    <source>
        <dbReference type="ARBA" id="ARBA00022833"/>
    </source>
</evidence>
<evidence type="ECO:0000256" key="4">
    <source>
        <dbReference type="ARBA" id="ARBA00022741"/>
    </source>
</evidence>
<dbReference type="InterPro" id="IPR041222">
    <property type="entry name" value="PriA_3primeBD"/>
</dbReference>
<dbReference type="InterPro" id="IPR042115">
    <property type="entry name" value="PriA_3primeBD_sf"/>
</dbReference>
<comment type="similarity">
    <text evidence="11">Belongs to the helicase family. PriA subfamily.</text>
</comment>
<dbReference type="NCBIfam" id="TIGR00595">
    <property type="entry name" value="priA"/>
    <property type="match status" value="1"/>
</dbReference>
<proteinExistence type="inferred from homology"/>
<dbReference type="Pfam" id="PF18319">
    <property type="entry name" value="Zn_ribbon_PriA"/>
    <property type="match status" value="1"/>
</dbReference>
<evidence type="ECO:0000313" key="15">
    <source>
        <dbReference type="Proteomes" id="UP001354989"/>
    </source>
</evidence>
<feature type="binding site" evidence="11">
    <location>
        <position position="566"/>
    </location>
    <ligand>
        <name>Zn(2+)</name>
        <dbReference type="ChEBI" id="CHEBI:29105"/>
        <label>2</label>
    </ligand>
</feature>
<evidence type="ECO:0000256" key="11">
    <source>
        <dbReference type="HAMAP-Rule" id="MF_00983"/>
    </source>
</evidence>
<comment type="function">
    <text evidence="11">Initiates the restart of stalled replication forks, which reloads the replicative helicase on sites other than the origin of replication. Recognizes and binds to abandoned replication forks and remodels them to uncover a helicase loading site. Promotes assembly of the primosome at these replication forks.</text>
</comment>
<dbReference type="CDD" id="cd18804">
    <property type="entry name" value="SF2_C_priA"/>
    <property type="match status" value="1"/>
</dbReference>
<keyword evidence="7 11" id="KW-0862">Zinc</keyword>
<feature type="domain" description="Helicase C-terminal" evidence="13">
    <location>
        <begin position="560"/>
        <end position="731"/>
    </location>
</feature>
<dbReference type="Pfam" id="PF18074">
    <property type="entry name" value="PriA_C"/>
    <property type="match status" value="1"/>
</dbReference>
<dbReference type="PANTHER" id="PTHR30580:SF0">
    <property type="entry name" value="PRIMOSOMAL PROTEIN N"/>
    <property type="match status" value="1"/>
</dbReference>
<evidence type="ECO:0000256" key="10">
    <source>
        <dbReference type="ARBA" id="ARBA00023235"/>
    </source>
</evidence>
<dbReference type="PROSITE" id="PS51192">
    <property type="entry name" value="HELICASE_ATP_BIND_1"/>
    <property type="match status" value="1"/>
</dbReference>
<name>A0ABN6L6U3_9BACT</name>
<dbReference type="HAMAP" id="MF_00983">
    <property type="entry name" value="PriA"/>
    <property type="match status" value="1"/>
</dbReference>
<dbReference type="EC" id="5.6.2.4" evidence="11"/>
<evidence type="ECO:0000259" key="12">
    <source>
        <dbReference type="PROSITE" id="PS51192"/>
    </source>
</evidence>
<dbReference type="PANTHER" id="PTHR30580">
    <property type="entry name" value="PRIMOSOMAL PROTEIN N"/>
    <property type="match status" value="1"/>
</dbReference>
<evidence type="ECO:0000256" key="6">
    <source>
        <dbReference type="ARBA" id="ARBA00022806"/>
    </source>
</evidence>
<dbReference type="InterPro" id="IPR040498">
    <property type="entry name" value="PriA_CRR"/>
</dbReference>
<feature type="binding site" evidence="11">
    <location>
        <position position="579"/>
    </location>
    <ligand>
        <name>Zn(2+)</name>
        <dbReference type="ChEBI" id="CHEBI:29105"/>
        <label>1</label>
    </ligand>
</feature>
<keyword evidence="8 11" id="KW-0067">ATP-binding</keyword>
<dbReference type="EMBL" id="AP025292">
    <property type="protein sequence ID" value="BDC98905.1"/>
    <property type="molecule type" value="Genomic_DNA"/>
</dbReference>
<dbReference type="Pfam" id="PF00270">
    <property type="entry name" value="DEAD"/>
    <property type="match status" value="1"/>
</dbReference>
<dbReference type="InterPro" id="IPR014001">
    <property type="entry name" value="Helicase_ATP-bd"/>
</dbReference>
<keyword evidence="4 11" id="KW-0547">Nucleotide-binding</keyword>
<protein>
    <recommendedName>
        <fullName evidence="11">Replication restart protein PriA</fullName>
    </recommendedName>
    <alternativeName>
        <fullName evidence="11">ATP-dependent DNA helicase PriA</fullName>
        <ecNumber evidence="11">5.6.2.4</ecNumber>
    </alternativeName>
    <alternativeName>
        <fullName evidence="11">DNA 3'-5' helicase PriA</fullName>
    </alternativeName>
</protein>
<dbReference type="InterPro" id="IPR005259">
    <property type="entry name" value="PriA"/>
</dbReference>
<dbReference type="Pfam" id="PF00271">
    <property type="entry name" value="Helicase_C"/>
    <property type="match status" value="1"/>
</dbReference>
<dbReference type="CDD" id="cd17929">
    <property type="entry name" value="DEXHc_priA"/>
    <property type="match status" value="1"/>
</dbReference>
<feature type="domain" description="Helicase ATP-binding" evidence="12">
    <location>
        <begin position="306"/>
        <end position="473"/>
    </location>
</feature>
<comment type="subunit">
    <text evidence="11">Component of the replication restart primosome.</text>
</comment>
<evidence type="ECO:0000256" key="2">
    <source>
        <dbReference type="ARBA" id="ARBA00022705"/>
    </source>
</evidence>
<evidence type="ECO:0000313" key="14">
    <source>
        <dbReference type="EMBL" id="BDC98905.1"/>
    </source>
</evidence>
<keyword evidence="1 11" id="KW-0639">Primosome</keyword>
<keyword evidence="10 11" id="KW-0413">Isomerase</keyword>